<dbReference type="RefSeq" id="WP_119640512.1">
    <property type="nucleotide sequence ID" value="NZ_QXFJ01000023.1"/>
</dbReference>
<dbReference type="GO" id="GO:0006508">
    <property type="term" value="P:proteolysis"/>
    <property type="evidence" value="ECO:0007669"/>
    <property type="project" value="InterPro"/>
</dbReference>
<dbReference type="EMBL" id="VNWL01000022">
    <property type="protein sequence ID" value="TXK02202.1"/>
    <property type="molecule type" value="Genomic_DNA"/>
</dbReference>
<dbReference type="Proteomes" id="UP000284189">
    <property type="component" value="Unassembled WGS sequence"/>
</dbReference>
<dbReference type="SUPFAM" id="SSF52025">
    <property type="entry name" value="PA domain"/>
    <property type="match status" value="1"/>
</dbReference>
<dbReference type="Proteomes" id="UP000321528">
    <property type="component" value="Unassembled WGS sequence"/>
</dbReference>
<feature type="signal peptide" evidence="1">
    <location>
        <begin position="1"/>
        <end position="19"/>
    </location>
</feature>
<dbReference type="OrthoDB" id="9778250at2"/>
<accession>A0A418N7N7</accession>
<organism evidence="3 5">
    <name type="scientific">Flagellimonas aequoris</name>
    <dbReference type="NCBI Taxonomy" id="2306997"/>
    <lineage>
        <taxon>Bacteria</taxon>
        <taxon>Pseudomonadati</taxon>
        <taxon>Bacteroidota</taxon>
        <taxon>Flavobacteriia</taxon>
        <taxon>Flavobacteriales</taxon>
        <taxon>Flavobacteriaceae</taxon>
        <taxon>Flagellimonas</taxon>
    </lineage>
</organism>
<evidence type="ECO:0000259" key="2">
    <source>
        <dbReference type="Pfam" id="PF04389"/>
    </source>
</evidence>
<name>A0A418N7N7_9FLAO</name>
<dbReference type="AlphaFoldDB" id="A0A418N7N7"/>
<dbReference type="GO" id="GO:0008235">
    <property type="term" value="F:metalloexopeptidase activity"/>
    <property type="evidence" value="ECO:0007669"/>
    <property type="project" value="InterPro"/>
</dbReference>
<dbReference type="PANTHER" id="PTHR12147:SF26">
    <property type="entry name" value="PEPTIDASE M28 DOMAIN-CONTAINING PROTEIN"/>
    <property type="match status" value="1"/>
</dbReference>
<keyword evidence="3" id="KW-0645">Protease</keyword>
<keyword evidence="3" id="KW-0378">Hydrolase</keyword>
<gene>
    <name evidence="3" type="ORF">D2U88_10420</name>
    <name evidence="4" type="ORF">FQ019_10340</name>
</gene>
<feature type="chain" id="PRO_5019107142" evidence="1">
    <location>
        <begin position="20"/>
        <end position="492"/>
    </location>
</feature>
<dbReference type="EMBL" id="QXFJ01000023">
    <property type="protein sequence ID" value="RIV70763.1"/>
    <property type="molecule type" value="Genomic_DNA"/>
</dbReference>
<dbReference type="InterPro" id="IPR046450">
    <property type="entry name" value="PA_dom_sf"/>
</dbReference>
<evidence type="ECO:0000313" key="3">
    <source>
        <dbReference type="EMBL" id="RIV70763.1"/>
    </source>
</evidence>
<evidence type="ECO:0000256" key="1">
    <source>
        <dbReference type="SAM" id="SignalP"/>
    </source>
</evidence>
<dbReference type="PANTHER" id="PTHR12147">
    <property type="entry name" value="METALLOPEPTIDASE M28 FAMILY MEMBER"/>
    <property type="match status" value="1"/>
</dbReference>
<dbReference type="InterPro" id="IPR007484">
    <property type="entry name" value="Peptidase_M28"/>
</dbReference>
<protein>
    <submittedName>
        <fullName evidence="3">Aminopeptidase</fullName>
    </submittedName>
    <submittedName>
        <fullName evidence="4">M28 family peptidase</fullName>
    </submittedName>
</protein>
<reference evidence="3 5" key="1">
    <citation type="submission" date="2018-08" db="EMBL/GenBank/DDBJ databases">
        <title>Proposal of Muricauda 72 sp.nov. and Muricauda NH166 sp.nov., isolated from seawater.</title>
        <authorList>
            <person name="Cheng H."/>
            <person name="Wu Y.-H."/>
            <person name="Guo L.-L."/>
            <person name="Xu X.-W."/>
        </authorList>
    </citation>
    <scope>NUCLEOTIDE SEQUENCE [LARGE SCALE GENOMIC DNA]</scope>
    <source>
        <strain evidence="3 5">NH166</strain>
    </source>
</reference>
<dbReference type="GO" id="GO:0004177">
    <property type="term" value="F:aminopeptidase activity"/>
    <property type="evidence" value="ECO:0007669"/>
    <property type="project" value="UniProtKB-KW"/>
</dbReference>
<proteinExistence type="predicted"/>
<dbReference type="Gene3D" id="3.50.30.30">
    <property type="match status" value="1"/>
</dbReference>
<reference evidence="4 6" key="2">
    <citation type="submission" date="2019-07" db="EMBL/GenBank/DDBJ databases">
        <title>Draft genome of two Muricauda strains isolated from deep sea.</title>
        <authorList>
            <person name="Sun C."/>
        </authorList>
    </citation>
    <scope>NUCLEOTIDE SEQUENCE [LARGE SCALE GENOMIC DNA]</scope>
    <source>
        <strain evidence="4 6">NH166</strain>
    </source>
</reference>
<dbReference type="Pfam" id="PF04389">
    <property type="entry name" value="Peptidase_M28"/>
    <property type="match status" value="1"/>
</dbReference>
<feature type="domain" description="Peptidase M28" evidence="2">
    <location>
        <begin position="252"/>
        <end position="453"/>
    </location>
</feature>
<comment type="caution">
    <text evidence="3">The sequence shown here is derived from an EMBL/GenBank/DDBJ whole genome shotgun (WGS) entry which is preliminary data.</text>
</comment>
<keyword evidence="1" id="KW-0732">Signal</keyword>
<dbReference type="SUPFAM" id="SSF53187">
    <property type="entry name" value="Zn-dependent exopeptidases"/>
    <property type="match status" value="1"/>
</dbReference>
<evidence type="ECO:0000313" key="6">
    <source>
        <dbReference type="Proteomes" id="UP000321528"/>
    </source>
</evidence>
<evidence type="ECO:0000313" key="5">
    <source>
        <dbReference type="Proteomes" id="UP000284189"/>
    </source>
</evidence>
<keyword evidence="3" id="KW-0031">Aminopeptidase</keyword>
<evidence type="ECO:0000313" key="4">
    <source>
        <dbReference type="EMBL" id="TXK02202.1"/>
    </source>
</evidence>
<sequence length="492" mass="53921">MKNLFTLCFAFLLVGILSAQTDEEKAASTVNVNTIKSHIYFLADDLLEGREAGTRGNKIAASYLSSELRRNGALPVPGTDSYYQKFDLVQTGAPKFLELTLNGVAYPLLASFTMPAMEQSGEAIFLGYGTEADFKGKDVKDKMVVVLGGNAPGQDPGQMFRSSREKVELAKTMGAKGLVELVQFDEGLWTRIQHYMGSRTEVKNPNDASENVETPHVWVNTKTNNPGFEKGKMLSYNLKSDGQTKTTLHTQNVVAIMEGSDPQLKNEYVIYSAHYDHVGIGQPNAEGDSIYNGARDNAIGVTAVLSMAENLGKYPTKRSALFILFTGEEKGLLGSEYYADHPMIPLDQVSYCFNTDGGGYNDTSLATIIGLERTSAQSLIEKGASTFGLKAIGDPAPEQGLFDRSDNVSFAKKGIPAPTYSTGFSSFNDEIFKYYHQASDEADSLDYGYLLKFYQGYVLSGRLIANTQEKLFWNAGDKYEEAGKALYENSNK</sequence>
<dbReference type="Gene3D" id="3.40.630.10">
    <property type="entry name" value="Zn peptidases"/>
    <property type="match status" value="1"/>
</dbReference>
<dbReference type="InterPro" id="IPR045175">
    <property type="entry name" value="M28_fam"/>
</dbReference>
<keyword evidence="6" id="KW-1185">Reference proteome</keyword>